<name>A0A1N7P938_9GAMM</name>
<evidence type="ECO:0000313" key="3">
    <source>
        <dbReference type="EMBL" id="SIT07060.1"/>
    </source>
</evidence>
<dbReference type="OrthoDB" id="5593110at2"/>
<dbReference type="Pfam" id="PF01381">
    <property type="entry name" value="HTH_3"/>
    <property type="match status" value="1"/>
</dbReference>
<dbReference type="Gene3D" id="1.10.260.40">
    <property type="entry name" value="lambda repressor-like DNA-binding domains"/>
    <property type="match status" value="1"/>
</dbReference>
<proteinExistence type="predicted"/>
<dbReference type="EMBL" id="FTOH01000009">
    <property type="protein sequence ID" value="SIT07060.1"/>
    <property type="molecule type" value="Genomic_DNA"/>
</dbReference>
<protein>
    <submittedName>
        <fullName evidence="3">Helix-turn-helix</fullName>
    </submittedName>
</protein>
<dbReference type="GO" id="GO:0003677">
    <property type="term" value="F:DNA binding"/>
    <property type="evidence" value="ECO:0007669"/>
    <property type="project" value="InterPro"/>
</dbReference>
<evidence type="ECO:0000259" key="2">
    <source>
        <dbReference type="PROSITE" id="PS50943"/>
    </source>
</evidence>
<dbReference type="SMART" id="SM00530">
    <property type="entry name" value="HTH_XRE"/>
    <property type="match status" value="1"/>
</dbReference>
<dbReference type="InterPro" id="IPR001387">
    <property type="entry name" value="Cro/C1-type_HTH"/>
</dbReference>
<dbReference type="AlphaFoldDB" id="A0A1N7P938"/>
<accession>A0A1N7P938</accession>
<sequence>MSEYDLDPLSDQQILAKLAGRLRSERLQRNVTQQALADLAGVGVATLRRFEGGEGNLSLLNLIAVLRALGLVHLLDALIREPDVSPIASLRENGAGIYREAPVRQRARPESSSADDASWSWGDGE</sequence>
<gene>
    <name evidence="3" type="ORF">SAMN05421686_10920</name>
</gene>
<dbReference type="InterPro" id="IPR010982">
    <property type="entry name" value="Lambda_DNA-bd_dom_sf"/>
</dbReference>
<evidence type="ECO:0000256" key="1">
    <source>
        <dbReference type="SAM" id="MobiDB-lite"/>
    </source>
</evidence>
<evidence type="ECO:0000313" key="4">
    <source>
        <dbReference type="Proteomes" id="UP000185639"/>
    </source>
</evidence>
<reference evidence="4" key="1">
    <citation type="submission" date="2017-01" db="EMBL/GenBank/DDBJ databases">
        <authorList>
            <person name="Varghese N."/>
            <person name="Submissions S."/>
        </authorList>
    </citation>
    <scope>NUCLEOTIDE SEQUENCE [LARGE SCALE GENOMIC DNA]</scope>
    <source>
        <strain evidence="4">DSM 24913</strain>
    </source>
</reference>
<dbReference type="SUPFAM" id="SSF47413">
    <property type="entry name" value="lambda repressor-like DNA-binding domains"/>
    <property type="match status" value="1"/>
</dbReference>
<organism evidence="3 4">
    <name type="scientific">Thalassolituus maritimus</name>
    <dbReference type="NCBI Taxonomy" id="484498"/>
    <lineage>
        <taxon>Bacteria</taxon>
        <taxon>Pseudomonadati</taxon>
        <taxon>Pseudomonadota</taxon>
        <taxon>Gammaproteobacteria</taxon>
        <taxon>Oceanospirillales</taxon>
        <taxon>Oceanospirillaceae</taxon>
        <taxon>Thalassolituus</taxon>
    </lineage>
</organism>
<dbReference type="CDD" id="cd00093">
    <property type="entry name" value="HTH_XRE"/>
    <property type="match status" value="1"/>
</dbReference>
<feature type="region of interest" description="Disordered" evidence="1">
    <location>
        <begin position="101"/>
        <end position="125"/>
    </location>
</feature>
<keyword evidence="4" id="KW-1185">Reference proteome</keyword>
<feature type="compositionally biased region" description="Low complexity" evidence="1">
    <location>
        <begin position="111"/>
        <end position="125"/>
    </location>
</feature>
<feature type="domain" description="HTH cro/C1-type" evidence="2">
    <location>
        <begin position="22"/>
        <end position="75"/>
    </location>
</feature>
<dbReference type="Proteomes" id="UP000185639">
    <property type="component" value="Unassembled WGS sequence"/>
</dbReference>
<dbReference type="STRING" id="484498.SAMN05421686_10920"/>
<dbReference type="PROSITE" id="PS50943">
    <property type="entry name" value="HTH_CROC1"/>
    <property type="match status" value="1"/>
</dbReference>
<dbReference type="RefSeq" id="WP_076517012.1">
    <property type="nucleotide sequence ID" value="NZ_FTOH01000009.1"/>
</dbReference>